<keyword evidence="2" id="KW-0812">Transmembrane</keyword>
<dbReference type="RefSeq" id="WP_145172035.1">
    <property type="nucleotide sequence ID" value="NZ_CP036525.1"/>
</dbReference>
<keyword evidence="4" id="KW-1185">Reference proteome</keyword>
<feature type="transmembrane region" description="Helical" evidence="2">
    <location>
        <begin position="529"/>
        <end position="546"/>
    </location>
</feature>
<keyword evidence="2" id="KW-0472">Membrane</keyword>
<feature type="region of interest" description="Disordered" evidence="1">
    <location>
        <begin position="452"/>
        <end position="483"/>
    </location>
</feature>
<dbReference type="Proteomes" id="UP000318538">
    <property type="component" value="Chromosome"/>
</dbReference>
<protein>
    <submittedName>
        <fullName evidence="3">Uncharacterized protein</fullName>
    </submittedName>
</protein>
<dbReference type="AlphaFoldDB" id="A0A517NF44"/>
<dbReference type="InterPro" id="IPR029062">
    <property type="entry name" value="Class_I_gatase-like"/>
</dbReference>
<evidence type="ECO:0000313" key="3">
    <source>
        <dbReference type="EMBL" id="QDT05752.1"/>
    </source>
</evidence>
<sequence>MPRLSTLLMLICVPLIVGCDGCRRDPDARKEEQEQAPLDAFTIQSPDPFPSAGILTDGGVPAGRALKPGHWITASVGIKSNLDDVRGELISRAGTNSSDLSTGRLNSSSGSVVNSRPVVLPKGQLRRFDYRILPPVPDGGSRKTSILGGRLVTTGRSSTVTIPTTPFIAMSPEEYFIVILTERPERFTKLRGADWIKPYHDKLDFPLDGANYRIVVASTKDIVSIAETMLDWTNTAYVIWDDVPEDVLMPDQRRALADWIRFGGQLIVNGPEAADALSRGTLSEVLPMKPSGHIELDTDDGKQLLQSWQVETDTSTGKQIAILEGQSGRIAVDGALAEDAESLSGSGNLILRRKIGRGCVTQSRVDLTSDWLVDWWSFDSFFNGAILNRSPRRFFREPGGAVRLMDTASGKLTVDASANTHFRIASRDSRLGRPGVMQLDVFFDSEVSGESRDDAAAQDDQPIAASESSERPIQKSLPPRSSDPYTLVDAATGVGGWTDTSEVMSAFRDVLRSESGIEIPKSTLVIRSLGYYLLVLVPINFIVFRLMGRLEYAWLAVPVIALVGAIWVARAARLDIGFARSQTELALLELQTDYPRGHLCRVDAIYNSLSSTYQMDFETTDGVALPIRSELKRNEVQSQPVLKTSYDEGPSLAGVAVGSNQVRLLHAEQMIDVGGVIVIDQAGKLVNQSQLEIMDVVVIEKTLDGEVLVASVGLLGPSANVTLRFRDDNEIAFSGELPMQTSTLMQRLGSPSMMAPGSIRMVGRIDTAMGGMSIEPKANQVNAQTIVLVHLQHPAIALGKPDANLLSDLQPVRRGLGDSELDSQPAE</sequence>
<feature type="transmembrane region" description="Helical" evidence="2">
    <location>
        <begin position="553"/>
        <end position="572"/>
    </location>
</feature>
<name>A0A517NF44_9BACT</name>
<gene>
    <name evidence="3" type="ORF">K227x_41560</name>
</gene>
<keyword evidence="2" id="KW-1133">Transmembrane helix</keyword>
<evidence type="ECO:0000256" key="2">
    <source>
        <dbReference type="SAM" id="Phobius"/>
    </source>
</evidence>
<proteinExistence type="predicted"/>
<dbReference type="KEGG" id="rlc:K227x_41560"/>
<dbReference type="OrthoDB" id="222878at2"/>
<evidence type="ECO:0000313" key="4">
    <source>
        <dbReference type="Proteomes" id="UP000318538"/>
    </source>
</evidence>
<evidence type="ECO:0000256" key="1">
    <source>
        <dbReference type="SAM" id="MobiDB-lite"/>
    </source>
</evidence>
<reference evidence="3 4" key="1">
    <citation type="submission" date="2019-02" db="EMBL/GenBank/DDBJ databases">
        <title>Deep-cultivation of Planctomycetes and their phenomic and genomic characterization uncovers novel biology.</title>
        <authorList>
            <person name="Wiegand S."/>
            <person name="Jogler M."/>
            <person name="Boedeker C."/>
            <person name="Pinto D."/>
            <person name="Vollmers J."/>
            <person name="Rivas-Marin E."/>
            <person name="Kohn T."/>
            <person name="Peeters S.H."/>
            <person name="Heuer A."/>
            <person name="Rast P."/>
            <person name="Oberbeckmann S."/>
            <person name="Bunk B."/>
            <person name="Jeske O."/>
            <person name="Meyerdierks A."/>
            <person name="Storesund J.E."/>
            <person name="Kallscheuer N."/>
            <person name="Luecker S."/>
            <person name="Lage O.M."/>
            <person name="Pohl T."/>
            <person name="Merkel B.J."/>
            <person name="Hornburger P."/>
            <person name="Mueller R.-W."/>
            <person name="Bruemmer F."/>
            <person name="Labrenz M."/>
            <person name="Spormann A.M."/>
            <person name="Op den Camp H."/>
            <person name="Overmann J."/>
            <person name="Amann R."/>
            <person name="Jetten M.S.M."/>
            <person name="Mascher T."/>
            <person name="Medema M.H."/>
            <person name="Devos D.P."/>
            <person name="Kaster A.-K."/>
            <person name="Ovreas L."/>
            <person name="Rohde M."/>
            <person name="Galperin M.Y."/>
            <person name="Jogler C."/>
        </authorList>
    </citation>
    <scope>NUCLEOTIDE SEQUENCE [LARGE SCALE GENOMIC DNA]</scope>
    <source>
        <strain evidence="3 4">K22_7</strain>
    </source>
</reference>
<dbReference type="EMBL" id="CP036525">
    <property type="protein sequence ID" value="QDT05752.1"/>
    <property type="molecule type" value="Genomic_DNA"/>
</dbReference>
<dbReference type="PROSITE" id="PS51257">
    <property type="entry name" value="PROKAR_LIPOPROTEIN"/>
    <property type="match status" value="1"/>
</dbReference>
<accession>A0A517NF44</accession>
<dbReference type="Gene3D" id="3.40.50.880">
    <property type="match status" value="1"/>
</dbReference>
<organism evidence="3 4">
    <name type="scientific">Rubripirellula lacrimiformis</name>
    <dbReference type="NCBI Taxonomy" id="1930273"/>
    <lineage>
        <taxon>Bacteria</taxon>
        <taxon>Pseudomonadati</taxon>
        <taxon>Planctomycetota</taxon>
        <taxon>Planctomycetia</taxon>
        <taxon>Pirellulales</taxon>
        <taxon>Pirellulaceae</taxon>
        <taxon>Rubripirellula</taxon>
    </lineage>
</organism>